<evidence type="ECO:0000313" key="3">
    <source>
        <dbReference type="Proteomes" id="UP000653730"/>
    </source>
</evidence>
<dbReference type="Proteomes" id="UP000653730">
    <property type="component" value="Unassembled WGS sequence"/>
</dbReference>
<name>A0A926JRB0_9FLAO</name>
<feature type="signal peptide" evidence="1">
    <location>
        <begin position="1"/>
        <end position="23"/>
    </location>
</feature>
<sequence length="109" mass="11648">MKNLKISLTALTLVLGVVLISFAHGDNTTKNANDNVEISTETVADQWAVTGETTENGVDYYVVQPPTGSELCPGGTYACLISSDTPPDAENRIPKTQATIDEFKASPFK</sequence>
<evidence type="ECO:0000313" key="2">
    <source>
        <dbReference type="EMBL" id="MBC9795869.1"/>
    </source>
</evidence>
<protein>
    <recommendedName>
        <fullName evidence="4">Secreted protein</fullName>
    </recommendedName>
</protein>
<gene>
    <name evidence="2" type="ORF">IBL28_07820</name>
</gene>
<evidence type="ECO:0008006" key="4">
    <source>
        <dbReference type="Google" id="ProtNLM"/>
    </source>
</evidence>
<dbReference type="AlphaFoldDB" id="A0A926JRB0"/>
<proteinExistence type="predicted"/>
<feature type="chain" id="PRO_5037940166" description="Secreted protein" evidence="1">
    <location>
        <begin position="24"/>
        <end position="109"/>
    </location>
</feature>
<accession>A0A926JRB0</accession>
<keyword evidence="1" id="KW-0732">Signal</keyword>
<dbReference type="RefSeq" id="WP_187965020.1">
    <property type="nucleotide sequence ID" value="NZ_JACVDC010000016.1"/>
</dbReference>
<evidence type="ECO:0000256" key="1">
    <source>
        <dbReference type="SAM" id="SignalP"/>
    </source>
</evidence>
<organism evidence="2 3">
    <name type="scientific">Sinomicrobium weinanense</name>
    <dbReference type="NCBI Taxonomy" id="2842200"/>
    <lineage>
        <taxon>Bacteria</taxon>
        <taxon>Pseudomonadati</taxon>
        <taxon>Bacteroidota</taxon>
        <taxon>Flavobacteriia</taxon>
        <taxon>Flavobacteriales</taxon>
        <taxon>Flavobacteriaceae</taxon>
        <taxon>Sinomicrobium</taxon>
    </lineage>
</organism>
<keyword evidence="3" id="KW-1185">Reference proteome</keyword>
<reference evidence="2 3" key="1">
    <citation type="submission" date="2020-09" db="EMBL/GenBank/DDBJ databases">
        <title>Sinomicrobium weinanense sp. nov., a halophilic bacteria isolated from saline-alkali soil.</title>
        <authorList>
            <person name="Wu P."/>
            <person name="Ren H."/>
            <person name="Mei Y."/>
            <person name="Liang Y."/>
            <person name="Chen Z."/>
        </authorList>
    </citation>
    <scope>NUCLEOTIDE SEQUENCE [LARGE SCALE GENOMIC DNA]</scope>
    <source>
        <strain evidence="2 3">FJxs</strain>
    </source>
</reference>
<comment type="caution">
    <text evidence="2">The sequence shown here is derived from an EMBL/GenBank/DDBJ whole genome shotgun (WGS) entry which is preliminary data.</text>
</comment>
<dbReference type="EMBL" id="JACVDC010000016">
    <property type="protein sequence ID" value="MBC9795869.1"/>
    <property type="molecule type" value="Genomic_DNA"/>
</dbReference>